<dbReference type="SMART" id="SM00672">
    <property type="entry name" value="CAP10"/>
    <property type="match status" value="1"/>
</dbReference>
<proteinExistence type="predicted"/>
<dbReference type="InterPro" id="IPR051091">
    <property type="entry name" value="O-Glucosyltr/Glycosyltrsf_90"/>
</dbReference>
<reference evidence="2 3" key="1">
    <citation type="submission" date="2024-01" db="EMBL/GenBank/DDBJ databases">
        <title>The genomes of 5 underutilized Papilionoideae crops provide insights into root nodulation and disease resistanc.</title>
        <authorList>
            <person name="Jiang F."/>
        </authorList>
    </citation>
    <scope>NUCLEOTIDE SEQUENCE [LARGE SCALE GENOMIC DNA]</scope>
    <source>
        <strain evidence="2">DUOXIRENSHENG_FW03</strain>
        <tissue evidence="2">Leaves</tissue>
    </source>
</reference>
<dbReference type="PANTHER" id="PTHR12203">
    <property type="entry name" value="KDEL LYS-ASP-GLU-LEU CONTAINING - RELATED"/>
    <property type="match status" value="1"/>
</dbReference>
<dbReference type="EMBL" id="JAYMYS010000004">
    <property type="protein sequence ID" value="KAK7394794.1"/>
    <property type="molecule type" value="Genomic_DNA"/>
</dbReference>
<dbReference type="PANTHER" id="PTHR12203:SF85">
    <property type="entry name" value="GLYCOSYLTRANSFERASE FAMILY 90 PROTEIN"/>
    <property type="match status" value="1"/>
</dbReference>
<evidence type="ECO:0000259" key="1">
    <source>
        <dbReference type="SMART" id="SM00672"/>
    </source>
</evidence>
<feature type="domain" description="Glycosyl transferase CAP10" evidence="1">
    <location>
        <begin position="50"/>
        <end position="200"/>
    </location>
</feature>
<comment type="caution">
    <text evidence="2">The sequence shown here is derived from an EMBL/GenBank/DDBJ whole genome shotgun (WGS) entry which is preliminary data.</text>
</comment>
<evidence type="ECO:0000313" key="3">
    <source>
        <dbReference type="Proteomes" id="UP001386955"/>
    </source>
</evidence>
<sequence>MVERGRNISYIKLVIIQGKAYIKKYEDSFQTRDVFTVWGILQLLRLYPGKIPDLELLFETGDRAVVDKQHFRESPPPVFHYCGQKNAYDIVFPDWSFWGWAELTIKPWEALLQKINEGKKKIKWKDRLPYAFWKGNTCVSLTRYDLLRCNTSDQYAHIYPLAEAIGKPGRNFIKENLKMKFVYDYMFHVLSEYARLLRFEPIILEGAVEICSENLVCPKNDL</sequence>
<dbReference type="Proteomes" id="UP001386955">
    <property type="component" value="Unassembled WGS sequence"/>
</dbReference>
<accession>A0AAN9SDY6</accession>
<organism evidence="2 3">
    <name type="scientific">Psophocarpus tetragonolobus</name>
    <name type="common">Winged bean</name>
    <name type="synonym">Dolichos tetragonolobus</name>
    <dbReference type="NCBI Taxonomy" id="3891"/>
    <lineage>
        <taxon>Eukaryota</taxon>
        <taxon>Viridiplantae</taxon>
        <taxon>Streptophyta</taxon>
        <taxon>Embryophyta</taxon>
        <taxon>Tracheophyta</taxon>
        <taxon>Spermatophyta</taxon>
        <taxon>Magnoliopsida</taxon>
        <taxon>eudicotyledons</taxon>
        <taxon>Gunneridae</taxon>
        <taxon>Pentapetalae</taxon>
        <taxon>rosids</taxon>
        <taxon>fabids</taxon>
        <taxon>Fabales</taxon>
        <taxon>Fabaceae</taxon>
        <taxon>Papilionoideae</taxon>
        <taxon>50 kb inversion clade</taxon>
        <taxon>NPAAA clade</taxon>
        <taxon>indigoferoid/millettioid clade</taxon>
        <taxon>Phaseoleae</taxon>
        <taxon>Psophocarpus</taxon>
    </lineage>
</organism>
<dbReference type="AlphaFoldDB" id="A0AAN9SDY6"/>
<evidence type="ECO:0000313" key="2">
    <source>
        <dbReference type="EMBL" id="KAK7394794.1"/>
    </source>
</evidence>
<name>A0AAN9SDY6_PSOTE</name>
<dbReference type="InterPro" id="IPR006598">
    <property type="entry name" value="CAP10"/>
</dbReference>
<protein>
    <recommendedName>
        <fullName evidence="1">Glycosyl transferase CAP10 domain-containing protein</fullName>
    </recommendedName>
</protein>
<dbReference type="Pfam" id="PF05686">
    <property type="entry name" value="Glyco_transf_90"/>
    <property type="match status" value="2"/>
</dbReference>
<gene>
    <name evidence="2" type="ORF">VNO78_15333</name>
</gene>
<keyword evidence="3" id="KW-1185">Reference proteome</keyword>